<evidence type="ECO:0000256" key="3">
    <source>
        <dbReference type="ARBA" id="ARBA00022989"/>
    </source>
</evidence>
<evidence type="ECO:0000313" key="6">
    <source>
        <dbReference type="EMBL" id="VAV89706.1"/>
    </source>
</evidence>
<proteinExistence type="predicted"/>
<dbReference type="EMBL" id="UOEE01000093">
    <property type="protein sequence ID" value="VAV89706.1"/>
    <property type="molecule type" value="Genomic_DNA"/>
</dbReference>
<accession>A0A3B0RLW2</accession>
<keyword evidence="2" id="KW-0812">Transmembrane</keyword>
<evidence type="ECO:0000256" key="4">
    <source>
        <dbReference type="ARBA" id="ARBA00023136"/>
    </source>
</evidence>
<gene>
    <name evidence="6" type="ORF">MNBD_ALPHA06-1159</name>
</gene>
<reference evidence="6" key="1">
    <citation type="submission" date="2018-06" db="EMBL/GenBank/DDBJ databases">
        <authorList>
            <person name="Zhirakovskaya E."/>
        </authorList>
    </citation>
    <scope>NUCLEOTIDE SEQUENCE</scope>
</reference>
<dbReference type="GO" id="GO:0012505">
    <property type="term" value="C:endomembrane system"/>
    <property type="evidence" value="ECO:0007669"/>
    <property type="project" value="UniProtKB-SubCell"/>
</dbReference>
<dbReference type="Pfam" id="PF06803">
    <property type="entry name" value="DUF1232"/>
    <property type="match status" value="1"/>
</dbReference>
<evidence type="ECO:0000259" key="5">
    <source>
        <dbReference type="Pfam" id="PF06803"/>
    </source>
</evidence>
<feature type="domain" description="DUF1232" evidence="5">
    <location>
        <begin position="63"/>
        <end position="97"/>
    </location>
</feature>
<evidence type="ECO:0000256" key="1">
    <source>
        <dbReference type="ARBA" id="ARBA00004127"/>
    </source>
</evidence>
<evidence type="ECO:0000256" key="2">
    <source>
        <dbReference type="ARBA" id="ARBA00022692"/>
    </source>
</evidence>
<keyword evidence="4" id="KW-0472">Membrane</keyword>
<dbReference type="InterPro" id="IPR010652">
    <property type="entry name" value="DUF1232"/>
</dbReference>
<sequence>MSENTKSANAVPGLPVVIDTGRRQAPRNFWPKFWATLGQVPFSEELAAAWYCASDAKTPGRVKGVLFAALAYFVLPTDILPDFIVAIGFTDDATVLATAMGIVAAHIKPKHRQDARSLLRLPAPIKKPDEKQTS</sequence>
<comment type="subcellular location">
    <subcellularLocation>
        <location evidence="1">Endomembrane system</location>
        <topology evidence="1">Multi-pass membrane protein</topology>
    </subcellularLocation>
</comment>
<organism evidence="6">
    <name type="scientific">hydrothermal vent metagenome</name>
    <dbReference type="NCBI Taxonomy" id="652676"/>
    <lineage>
        <taxon>unclassified sequences</taxon>
        <taxon>metagenomes</taxon>
        <taxon>ecological metagenomes</taxon>
    </lineage>
</organism>
<dbReference type="AlphaFoldDB" id="A0A3B0RLW2"/>
<keyword evidence="3" id="KW-1133">Transmembrane helix</keyword>
<name>A0A3B0RLW2_9ZZZZ</name>
<protein>
    <submittedName>
        <fullName evidence="6">COGs COG3339</fullName>
    </submittedName>
</protein>